<dbReference type="Pfam" id="PF14014">
    <property type="entry name" value="DUF4230"/>
    <property type="match status" value="1"/>
</dbReference>
<feature type="transmembrane region" description="Helical" evidence="1">
    <location>
        <begin position="6"/>
        <end position="27"/>
    </location>
</feature>
<keyword evidence="1" id="KW-1133">Transmembrane helix</keyword>
<reference evidence="3" key="1">
    <citation type="submission" date="2016-10" db="EMBL/GenBank/DDBJ databases">
        <authorList>
            <person name="Varghese N."/>
            <person name="Submissions S."/>
        </authorList>
    </citation>
    <scope>NUCLEOTIDE SEQUENCE [LARGE SCALE GENOMIC DNA]</scope>
    <source>
        <strain evidence="3">DSM 25329</strain>
    </source>
</reference>
<evidence type="ECO:0000313" key="2">
    <source>
        <dbReference type="EMBL" id="SDE26043.1"/>
    </source>
</evidence>
<dbReference type="RefSeq" id="WP_090148061.1">
    <property type="nucleotide sequence ID" value="NZ_FNAN01000004.1"/>
</dbReference>
<dbReference type="EMBL" id="FNAN01000004">
    <property type="protein sequence ID" value="SDE26043.1"/>
    <property type="molecule type" value="Genomic_DNA"/>
</dbReference>
<name>A0A1G7BGC7_9BACT</name>
<keyword evidence="1" id="KW-0812">Transmembrane</keyword>
<keyword evidence="1" id="KW-0472">Membrane</keyword>
<sequence>MDSSTLFFLIITLIAGGLAGAALNTWLQGRKSKKYVSTQEASVLIERIEKVFKVVMAEGYFTEIYNYQNDKNIWNLINDKKKALIIAKAKVLVGYDFSKLKFHRPDGERKLVIDFFPAPEILSIDTDYKFYDIEQGWLNRFHSDDYTAILNEAKQTMNDKAMESDLPRIAGNQVQLMIFQLAASMNWTVEMKLPDGNVAMLREFNNYRTLEAQIDSLDSGKE</sequence>
<dbReference type="Proteomes" id="UP000198748">
    <property type="component" value="Unassembled WGS sequence"/>
</dbReference>
<gene>
    <name evidence="2" type="ORF">SAMN04487996_104192</name>
</gene>
<organism evidence="2 3">
    <name type="scientific">Dyadobacter soli</name>
    <dbReference type="NCBI Taxonomy" id="659014"/>
    <lineage>
        <taxon>Bacteria</taxon>
        <taxon>Pseudomonadati</taxon>
        <taxon>Bacteroidota</taxon>
        <taxon>Cytophagia</taxon>
        <taxon>Cytophagales</taxon>
        <taxon>Spirosomataceae</taxon>
        <taxon>Dyadobacter</taxon>
    </lineage>
</organism>
<evidence type="ECO:0000256" key="1">
    <source>
        <dbReference type="SAM" id="Phobius"/>
    </source>
</evidence>
<dbReference type="STRING" id="659014.SAMN04487996_104192"/>
<proteinExistence type="predicted"/>
<dbReference type="OrthoDB" id="5700441at2"/>
<evidence type="ECO:0008006" key="4">
    <source>
        <dbReference type="Google" id="ProtNLM"/>
    </source>
</evidence>
<protein>
    <recommendedName>
        <fullName evidence="4">DUF4230 domain-containing protein</fullName>
    </recommendedName>
</protein>
<keyword evidence="3" id="KW-1185">Reference proteome</keyword>
<dbReference type="AlphaFoldDB" id="A0A1G7BGC7"/>
<dbReference type="InterPro" id="IPR025324">
    <property type="entry name" value="DUF4230"/>
</dbReference>
<evidence type="ECO:0000313" key="3">
    <source>
        <dbReference type="Proteomes" id="UP000198748"/>
    </source>
</evidence>
<accession>A0A1G7BGC7</accession>